<keyword evidence="1" id="KW-0812">Transmembrane</keyword>
<evidence type="ECO:0000256" key="1">
    <source>
        <dbReference type="SAM" id="Phobius"/>
    </source>
</evidence>
<organism evidence="2 3">
    <name type="scientific">Tectimicrobiota bacterium</name>
    <dbReference type="NCBI Taxonomy" id="2528274"/>
    <lineage>
        <taxon>Bacteria</taxon>
        <taxon>Pseudomonadati</taxon>
        <taxon>Nitrospinota/Tectimicrobiota group</taxon>
        <taxon>Candidatus Tectimicrobiota</taxon>
    </lineage>
</organism>
<sequence>MDLLASAFDFLNPLKHFSQSEYVGLWNDLFNTFLAGFWGRLFASFSLALAFWCGVVRQKLPLAIVFFGLTLIFAYCGGAMKFVFWWLY</sequence>
<comment type="caution">
    <text evidence="2">The sequence shown here is derived from an EMBL/GenBank/DDBJ whole genome shotgun (WGS) entry which is preliminary data.</text>
</comment>
<dbReference type="Proteomes" id="UP000772181">
    <property type="component" value="Unassembled WGS sequence"/>
</dbReference>
<feature type="transmembrane region" description="Helical" evidence="1">
    <location>
        <begin position="62"/>
        <end position="87"/>
    </location>
</feature>
<gene>
    <name evidence="2" type="ORF">HY730_00275</name>
</gene>
<dbReference type="EMBL" id="JACQWF010000013">
    <property type="protein sequence ID" value="MBI4594796.1"/>
    <property type="molecule type" value="Genomic_DNA"/>
</dbReference>
<reference evidence="2" key="1">
    <citation type="submission" date="2020-07" db="EMBL/GenBank/DDBJ databases">
        <title>Huge and variable diversity of episymbiotic CPR bacteria and DPANN archaea in groundwater ecosystems.</title>
        <authorList>
            <person name="He C.Y."/>
            <person name="Keren R."/>
            <person name="Whittaker M."/>
            <person name="Farag I.F."/>
            <person name="Doudna J."/>
            <person name="Cate J.H.D."/>
            <person name="Banfield J.F."/>
        </authorList>
    </citation>
    <scope>NUCLEOTIDE SEQUENCE</scope>
    <source>
        <strain evidence="2">NC_groundwater_1482_Ag_S-0.65um_47_24</strain>
    </source>
</reference>
<evidence type="ECO:0000313" key="2">
    <source>
        <dbReference type="EMBL" id="MBI4594796.1"/>
    </source>
</evidence>
<keyword evidence="1" id="KW-0472">Membrane</keyword>
<dbReference type="AlphaFoldDB" id="A0A933LPY9"/>
<protein>
    <submittedName>
        <fullName evidence="2">Uncharacterized protein</fullName>
    </submittedName>
</protein>
<accession>A0A933LPY9</accession>
<keyword evidence="1" id="KW-1133">Transmembrane helix</keyword>
<name>A0A933LPY9_UNCTE</name>
<feature type="transmembrane region" description="Helical" evidence="1">
    <location>
        <begin position="37"/>
        <end position="55"/>
    </location>
</feature>
<proteinExistence type="predicted"/>
<evidence type="ECO:0000313" key="3">
    <source>
        <dbReference type="Proteomes" id="UP000772181"/>
    </source>
</evidence>